<gene>
    <name evidence="1" type="ORF">LCGC14_1614900</name>
</gene>
<accession>A0A0F9ITY9</accession>
<organism evidence="1">
    <name type="scientific">marine sediment metagenome</name>
    <dbReference type="NCBI Taxonomy" id="412755"/>
    <lineage>
        <taxon>unclassified sequences</taxon>
        <taxon>metagenomes</taxon>
        <taxon>ecological metagenomes</taxon>
    </lineage>
</organism>
<proteinExistence type="predicted"/>
<evidence type="ECO:0008006" key="2">
    <source>
        <dbReference type="Google" id="ProtNLM"/>
    </source>
</evidence>
<sequence length="68" mass="7717">MVLESKPHEAEVLKETNVLLLDASAVYYAIKLYDQCGEGVPDRLVEMFEERLKSALQNISDIVHPIPF</sequence>
<dbReference type="EMBL" id="LAZR01013117">
    <property type="protein sequence ID" value="KKM23469.1"/>
    <property type="molecule type" value="Genomic_DNA"/>
</dbReference>
<protein>
    <recommendedName>
        <fullName evidence="2">PIN domain-containing protein</fullName>
    </recommendedName>
</protein>
<name>A0A0F9ITY9_9ZZZZ</name>
<comment type="caution">
    <text evidence="1">The sequence shown here is derived from an EMBL/GenBank/DDBJ whole genome shotgun (WGS) entry which is preliminary data.</text>
</comment>
<evidence type="ECO:0000313" key="1">
    <source>
        <dbReference type="EMBL" id="KKM23469.1"/>
    </source>
</evidence>
<dbReference type="AlphaFoldDB" id="A0A0F9ITY9"/>
<reference evidence="1" key="1">
    <citation type="journal article" date="2015" name="Nature">
        <title>Complex archaea that bridge the gap between prokaryotes and eukaryotes.</title>
        <authorList>
            <person name="Spang A."/>
            <person name="Saw J.H."/>
            <person name="Jorgensen S.L."/>
            <person name="Zaremba-Niedzwiedzka K."/>
            <person name="Martijn J."/>
            <person name="Lind A.E."/>
            <person name="van Eijk R."/>
            <person name="Schleper C."/>
            <person name="Guy L."/>
            <person name="Ettema T.J."/>
        </authorList>
    </citation>
    <scope>NUCLEOTIDE SEQUENCE</scope>
</reference>